<sequence length="237" mass="26390">MSASDQMAPTFSSAIADAHNYMDWIIGTMRPYFGREVIEIGIGHGSYYEYLGKLGRYRGVDIDPDNVASSRARYPEGSFELADITSEEFRSSLPPGSVDTVVCCNVIEHIEDDNRAVSNMANALAPGGHLLILVPALQQLYGDLDRLAGHYRRYNKPLMLKACAGAPIEILELRYFNPIGGLAWWINSFAKHRSLDDSAVNAQIRIFDKYVLPISRLVDPLTRGFFGQSLICVARRT</sequence>
<accession>A0A0R3M3J5</accession>
<evidence type="ECO:0000313" key="2">
    <source>
        <dbReference type="EMBL" id="KRR14649.1"/>
    </source>
</evidence>
<dbReference type="InterPro" id="IPR050508">
    <property type="entry name" value="Methyltransf_Superfamily"/>
</dbReference>
<dbReference type="InterPro" id="IPR013216">
    <property type="entry name" value="Methyltransf_11"/>
</dbReference>
<evidence type="ECO:0000259" key="1">
    <source>
        <dbReference type="Pfam" id="PF08241"/>
    </source>
</evidence>
<organism evidence="2 3">
    <name type="scientific">Bradyrhizobium jicamae</name>
    <dbReference type="NCBI Taxonomy" id="280332"/>
    <lineage>
        <taxon>Bacteria</taxon>
        <taxon>Pseudomonadati</taxon>
        <taxon>Pseudomonadota</taxon>
        <taxon>Alphaproteobacteria</taxon>
        <taxon>Hyphomicrobiales</taxon>
        <taxon>Nitrobacteraceae</taxon>
        <taxon>Bradyrhizobium</taxon>
    </lineage>
</organism>
<dbReference type="STRING" id="280332.CQ12_11000"/>
<dbReference type="PANTHER" id="PTHR42912">
    <property type="entry name" value="METHYLTRANSFERASE"/>
    <property type="match status" value="1"/>
</dbReference>
<evidence type="ECO:0000313" key="3">
    <source>
        <dbReference type="Proteomes" id="UP000050863"/>
    </source>
</evidence>
<dbReference type="CDD" id="cd02440">
    <property type="entry name" value="AdoMet_MTases"/>
    <property type="match status" value="1"/>
</dbReference>
<reference evidence="2 3" key="1">
    <citation type="submission" date="2014-03" db="EMBL/GenBank/DDBJ databases">
        <title>Bradyrhizobium valentinum sp. nov., isolated from effective nodules of Lupinus mariae-josephae, a lupine endemic of basic-lime soils in Eastern Spain.</title>
        <authorList>
            <person name="Duran D."/>
            <person name="Rey L."/>
            <person name="Navarro A."/>
            <person name="Busquets A."/>
            <person name="Imperial J."/>
            <person name="Ruiz-Argueso T."/>
        </authorList>
    </citation>
    <scope>NUCLEOTIDE SEQUENCE [LARGE SCALE GENOMIC DNA]</scope>
    <source>
        <strain evidence="2 3">PAC68</strain>
    </source>
</reference>
<dbReference type="Gene3D" id="3.40.50.150">
    <property type="entry name" value="Vaccinia Virus protein VP39"/>
    <property type="match status" value="1"/>
</dbReference>
<dbReference type="InterPro" id="IPR029063">
    <property type="entry name" value="SAM-dependent_MTases_sf"/>
</dbReference>
<dbReference type="RefSeq" id="WP_057833843.1">
    <property type="nucleotide sequence ID" value="NZ_LLXZ01000012.1"/>
</dbReference>
<proteinExistence type="predicted"/>
<dbReference type="SUPFAM" id="SSF53335">
    <property type="entry name" value="S-adenosyl-L-methionine-dependent methyltransferases"/>
    <property type="match status" value="1"/>
</dbReference>
<dbReference type="GO" id="GO:0008757">
    <property type="term" value="F:S-adenosylmethionine-dependent methyltransferase activity"/>
    <property type="evidence" value="ECO:0007669"/>
    <property type="project" value="InterPro"/>
</dbReference>
<gene>
    <name evidence="2" type="ORF">CQ12_11000</name>
</gene>
<name>A0A0R3M3J5_9BRAD</name>
<dbReference type="AlphaFoldDB" id="A0A0R3M3J5"/>
<comment type="caution">
    <text evidence="2">The sequence shown here is derived from an EMBL/GenBank/DDBJ whole genome shotgun (WGS) entry which is preliminary data.</text>
</comment>
<dbReference type="Proteomes" id="UP000050863">
    <property type="component" value="Unassembled WGS sequence"/>
</dbReference>
<feature type="domain" description="Methyltransferase type 11" evidence="1">
    <location>
        <begin position="39"/>
        <end position="132"/>
    </location>
</feature>
<dbReference type="EMBL" id="LLXZ01000012">
    <property type="protein sequence ID" value="KRR14649.1"/>
    <property type="molecule type" value="Genomic_DNA"/>
</dbReference>
<protein>
    <recommendedName>
        <fullName evidence="1">Methyltransferase type 11 domain-containing protein</fullName>
    </recommendedName>
</protein>
<keyword evidence="3" id="KW-1185">Reference proteome</keyword>
<dbReference type="Pfam" id="PF08241">
    <property type="entry name" value="Methyltransf_11"/>
    <property type="match status" value="1"/>
</dbReference>